<dbReference type="EMBL" id="AP012547">
    <property type="protein sequence ID" value="BAO28626.1"/>
    <property type="molecule type" value="Genomic_DNA"/>
</dbReference>
<evidence type="ECO:0000313" key="1">
    <source>
        <dbReference type="EMBL" id="BAO28626.1"/>
    </source>
</evidence>
<dbReference type="KEGG" id="shd:SUTH_00818"/>
<protein>
    <recommendedName>
        <fullName evidence="3">STAS/SEC14 domain-containing protein</fullName>
    </recommendedName>
</protein>
<keyword evidence="2" id="KW-1185">Reference proteome</keyword>
<dbReference type="Gene3D" id="3.40.50.10600">
    <property type="entry name" value="SpoIIaa-like domains"/>
    <property type="match status" value="1"/>
</dbReference>
<dbReference type="InterPro" id="IPR038396">
    <property type="entry name" value="SpoIIAA-like_sf"/>
</dbReference>
<dbReference type="OrthoDB" id="8562463at2"/>
<proteinExistence type="predicted"/>
<sequence>MINTQHQDHLVEFAVFGEFTLADFKEFEELVVHEINFSGTVNLLVDLRDMADFTLDVVWEEIRFSQQHAGDFNRIAVITESQWVAWSAWLEQLFVNADVTVFEDEAEARAWLAEKANDCTEGVAGRVAGQRGTTCRSSRVAGL</sequence>
<dbReference type="SUPFAM" id="SSF52091">
    <property type="entry name" value="SpoIIaa-like"/>
    <property type="match status" value="1"/>
</dbReference>
<organism evidence="1 2">
    <name type="scientific">Sulfuritalea hydrogenivorans sk43H</name>
    <dbReference type="NCBI Taxonomy" id="1223802"/>
    <lineage>
        <taxon>Bacteria</taxon>
        <taxon>Pseudomonadati</taxon>
        <taxon>Pseudomonadota</taxon>
        <taxon>Betaproteobacteria</taxon>
        <taxon>Nitrosomonadales</taxon>
        <taxon>Sterolibacteriaceae</taxon>
        <taxon>Sulfuritalea</taxon>
    </lineage>
</organism>
<dbReference type="Proteomes" id="UP000031637">
    <property type="component" value="Chromosome"/>
</dbReference>
<name>W0SC56_9PROT</name>
<accession>W0SC56</accession>
<gene>
    <name evidence="1" type="ORF">SUTH_00818</name>
</gene>
<dbReference type="STRING" id="1223802.SUTH_00818"/>
<evidence type="ECO:0000313" key="2">
    <source>
        <dbReference type="Proteomes" id="UP000031637"/>
    </source>
</evidence>
<reference evidence="1 2" key="1">
    <citation type="journal article" date="2014" name="Syst. Appl. Microbiol.">
        <title>Complete genomes of freshwater sulfur oxidizers Sulfuricella denitrificans skB26 and Sulfuritalea hydrogenivorans sk43H: genetic insights into the sulfur oxidation pathway of betaproteobacteria.</title>
        <authorList>
            <person name="Watanabe T."/>
            <person name="Kojima H."/>
            <person name="Fukui M."/>
        </authorList>
    </citation>
    <scope>NUCLEOTIDE SEQUENCE [LARGE SCALE GENOMIC DNA]</scope>
    <source>
        <strain evidence="1">DSM22779</strain>
    </source>
</reference>
<dbReference type="InterPro" id="IPR036513">
    <property type="entry name" value="STAS_dom_sf"/>
</dbReference>
<dbReference type="AlphaFoldDB" id="W0SC56"/>
<dbReference type="InterPro" id="IPR021866">
    <property type="entry name" value="SpoIIAA-like"/>
</dbReference>
<dbReference type="HOGENOM" id="CLU_137390_4_0_4"/>
<dbReference type="Pfam" id="PF11964">
    <property type="entry name" value="SpoIIAA-like"/>
    <property type="match status" value="1"/>
</dbReference>
<dbReference type="RefSeq" id="WP_084207244.1">
    <property type="nucleotide sequence ID" value="NZ_AP012547.1"/>
</dbReference>
<evidence type="ECO:0008006" key="3">
    <source>
        <dbReference type="Google" id="ProtNLM"/>
    </source>
</evidence>